<dbReference type="CDD" id="cd18813">
    <property type="entry name" value="CAP_CRISPLD1"/>
    <property type="match status" value="1"/>
</dbReference>
<keyword evidence="4" id="KW-0677">Repeat</keyword>
<evidence type="ECO:0000256" key="7">
    <source>
        <dbReference type="SAM" id="SignalP"/>
    </source>
</evidence>
<name>A0A4W3H2S6_CALMI</name>
<dbReference type="GO" id="GO:0005576">
    <property type="term" value="C:extracellular region"/>
    <property type="evidence" value="ECO:0007669"/>
    <property type="project" value="UniProtKB-SubCell"/>
</dbReference>
<dbReference type="InterPro" id="IPR014044">
    <property type="entry name" value="CAP_dom"/>
</dbReference>
<dbReference type="Gene3D" id="2.170.130.20">
    <property type="entry name" value="LCCL-like domain"/>
    <property type="match status" value="2"/>
</dbReference>
<dbReference type="FunCoup" id="A0A4W3H2S6">
    <property type="interactions" value="24"/>
</dbReference>
<keyword evidence="5" id="KW-1015">Disulfide bond</keyword>
<comment type="subcellular location">
    <subcellularLocation>
        <location evidence="1">Secreted</location>
    </subcellularLocation>
</comment>
<feature type="domain" description="LCCL" evidence="8">
    <location>
        <begin position="390"/>
        <end position="493"/>
    </location>
</feature>
<dbReference type="Pfam" id="PF00188">
    <property type="entry name" value="CAP"/>
    <property type="match status" value="1"/>
</dbReference>
<feature type="chain" id="PRO_5021481747" evidence="7">
    <location>
        <begin position="24"/>
        <end position="502"/>
    </location>
</feature>
<dbReference type="FunFam" id="2.170.130.20:FF:000001">
    <property type="entry name" value="Cysteine-rich secretory protein LCCL domain-containing 1"/>
    <property type="match status" value="2"/>
</dbReference>
<dbReference type="InterPro" id="IPR001283">
    <property type="entry name" value="CRISP-related"/>
</dbReference>
<evidence type="ECO:0000256" key="6">
    <source>
        <dbReference type="SAM" id="MobiDB-lite"/>
    </source>
</evidence>
<dbReference type="InterPro" id="IPR018244">
    <property type="entry name" value="Allrgn_V5/Tpx1_CS"/>
</dbReference>
<reference evidence="9" key="4">
    <citation type="submission" date="2025-08" db="UniProtKB">
        <authorList>
            <consortium name="Ensembl"/>
        </authorList>
    </citation>
    <scope>IDENTIFICATION</scope>
</reference>
<evidence type="ECO:0000259" key="8">
    <source>
        <dbReference type="PROSITE" id="PS50820"/>
    </source>
</evidence>
<dbReference type="FunFam" id="3.40.33.10:FF:000001">
    <property type="entry name" value="Cysteine-rich secretory protein LCCL domain containing 1"/>
    <property type="match status" value="1"/>
</dbReference>
<sequence>MKWSELGWTRLTALLLIAQTVVATTSPNATAELDAILGKYMEEEERAKRSITDSDRQVILDLHNKLRGQVSPRASNMEYMTWDVELERSSEAWASTCRWEHGPGYLLPSIGQNLGAHWGRYRPPTFHVQAWYDEVRDYVYPYSQECNPWCPFRCSGPVCTHYTQVVWATSNKIGCAINLCTNMNIWGQVWPRAIYLVCNYSPKGNWWGHAPYKYGRPCSACPPSYGGGCRENLCYKEDGAEKHFTPEPEEETNEVERQRTKARARTHQPTDSSRTDVTDMNEVINTEQMSQLLTCETKLRDRCKGTTCNRYECPAGCLESKAKVIGTLHYEMQSSVCRAGIHYGVLDNEGGWVDITRQGKKPFFIKNNRNGVQSIGKYKPANSFTISKVIVRSADCQTKANQMCTFTKPVSHCPRIYCPKNCLQENPHLARVIGTHIYSDRSSICRTAVHAGIIRNHLGGYIDIMPIDKKKYYSGSYQNGIFSERSEQQTKSADLVGNQTYG</sequence>
<reference evidence="10" key="2">
    <citation type="journal article" date="2007" name="PLoS Biol.">
        <title>Survey sequencing and comparative analysis of the elephant shark (Callorhinchus milii) genome.</title>
        <authorList>
            <person name="Venkatesh B."/>
            <person name="Kirkness E.F."/>
            <person name="Loh Y.H."/>
            <person name="Halpern A.L."/>
            <person name="Lee A.P."/>
            <person name="Johnson J."/>
            <person name="Dandona N."/>
            <person name="Viswanathan L.D."/>
            <person name="Tay A."/>
            <person name="Venter J.C."/>
            <person name="Strausberg R.L."/>
            <person name="Brenner S."/>
        </authorList>
    </citation>
    <scope>NUCLEOTIDE SEQUENCE [LARGE SCALE GENOMIC DNA]</scope>
</reference>
<dbReference type="Proteomes" id="UP000314986">
    <property type="component" value="Unassembled WGS sequence"/>
</dbReference>
<evidence type="ECO:0000256" key="1">
    <source>
        <dbReference type="ARBA" id="ARBA00004613"/>
    </source>
</evidence>
<dbReference type="Gene3D" id="3.40.33.10">
    <property type="entry name" value="CAP"/>
    <property type="match status" value="1"/>
</dbReference>
<dbReference type="SUPFAM" id="SSF69848">
    <property type="entry name" value="LCCL domain"/>
    <property type="match status" value="2"/>
</dbReference>
<evidence type="ECO:0000256" key="5">
    <source>
        <dbReference type="ARBA" id="ARBA00023157"/>
    </source>
</evidence>
<dbReference type="InterPro" id="IPR004043">
    <property type="entry name" value="LCCL"/>
</dbReference>
<dbReference type="PROSITE" id="PS01010">
    <property type="entry name" value="CRISP_2"/>
    <property type="match status" value="1"/>
</dbReference>
<dbReference type="InterPro" id="IPR035940">
    <property type="entry name" value="CAP_sf"/>
</dbReference>
<dbReference type="PANTHER" id="PTHR31331">
    <property type="entry name" value="LCCL DOMAIN PROTEIN (AFU_ORTHOLOGUE AFUA_5G08630)"/>
    <property type="match status" value="1"/>
</dbReference>
<dbReference type="InterPro" id="IPR036609">
    <property type="entry name" value="LCCL_sf"/>
</dbReference>
<dbReference type="SMART" id="SM00603">
    <property type="entry name" value="LCCL"/>
    <property type="match status" value="2"/>
</dbReference>
<organism evidence="9 10">
    <name type="scientific">Callorhinchus milii</name>
    <name type="common">Ghost shark</name>
    <dbReference type="NCBI Taxonomy" id="7868"/>
    <lineage>
        <taxon>Eukaryota</taxon>
        <taxon>Metazoa</taxon>
        <taxon>Chordata</taxon>
        <taxon>Craniata</taxon>
        <taxon>Vertebrata</taxon>
        <taxon>Chondrichthyes</taxon>
        <taxon>Holocephali</taxon>
        <taxon>Chimaeriformes</taxon>
        <taxon>Callorhinchidae</taxon>
        <taxon>Callorhinchus</taxon>
    </lineage>
</organism>
<dbReference type="PANTHER" id="PTHR31331:SF9">
    <property type="entry name" value="CYSTEINE-RICH SECRETORY PROTEIN LCCL DOMAIN-CONTAINING 1"/>
    <property type="match status" value="1"/>
</dbReference>
<gene>
    <name evidence="9" type="primary">LOC103174580</name>
</gene>
<dbReference type="OMA" id="MVWDVEL"/>
<evidence type="ECO:0000256" key="4">
    <source>
        <dbReference type="ARBA" id="ARBA00022737"/>
    </source>
</evidence>
<keyword evidence="2" id="KW-0964">Secreted</keyword>
<dbReference type="SMART" id="SM00198">
    <property type="entry name" value="SCP"/>
    <property type="match status" value="1"/>
</dbReference>
<reference evidence="10" key="3">
    <citation type="journal article" date="2014" name="Nature">
        <title>Elephant shark genome provides unique insights into gnathostome evolution.</title>
        <authorList>
            <consortium name="International Elephant Shark Genome Sequencing Consortium"/>
            <person name="Venkatesh B."/>
            <person name="Lee A.P."/>
            <person name="Ravi V."/>
            <person name="Maurya A.K."/>
            <person name="Lian M.M."/>
            <person name="Swann J.B."/>
            <person name="Ohta Y."/>
            <person name="Flajnik M.F."/>
            <person name="Sutoh Y."/>
            <person name="Kasahara M."/>
            <person name="Hoon S."/>
            <person name="Gangu V."/>
            <person name="Roy S.W."/>
            <person name="Irimia M."/>
            <person name="Korzh V."/>
            <person name="Kondrychyn I."/>
            <person name="Lim Z.W."/>
            <person name="Tay B.H."/>
            <person name="Tohari S."/>
            <person name="Kong K.W."/>
            <person name="Ho S."/>
            <person name="Lorente-Galdos B."/>
            <person name="Quilez J."/>
            <person name="Marques-Bonet T."/>
            <person name="Raney B.J."/>
            <person name="Ingham P.W."/>
            <person name="Tay A."/>
            <person name="Hillier L.W."/>
            <person name="Minx P."/>
            <person name="Boehm T."/>
            <person name="Wilson R.K."/>
            <person name="Brenner S."/>
            <person name="Warren W.C."/>
        </authorList>
    </citation>
    <scope>NUCLEOTIDE SEQUENCE [LARGE SCALE GENOMIC DNA]</scope>
</reference>
<feature type="domain" description="LCCL" evidence="8">
    <location>
        <begin position="289"/>
        <end position="384"/>
    </location>
</feature>
<dbReference type="InParanoid" id="A0A4W3H2S6"/>
<dbReference type="Ensembl" id="ENSCMIT00000004536.1">
    <property type="protein sequence ID" value="ENSCMIP00000004374.1"/>
    <property type="gene ID" value="ENSCMIG00000002577.1"/>
</dbReference>
<evidence type="ECO:0000313" key="10">
    <source>
        <dbReference type="Proteomes" id="UP000314986"/>
    </source>
</evidence>
<dbReference type="InterPro" id="IPR051957">
    <property type="entry name" value="CRISP-LCCL_domain"/>
</dbReference>
<dbReference type="PROSITE" id="PS50820">
    <property type="entry name" value="LCCL"/>
    <property type="match status" value="2"/>
</dbReference>
<accession>A0A4W3H2S6</accession>
<evidence type="ECO:0000313" key="9">
    <source>
        <dbReference type="Ensembl" id="ENSCMIP00000004374.1"/>
    </source>
</evidence>
<feature type="signal peptide" evidence="7">
    <location>
        <begin position="1"/>
        <end position="23"/>
    </location>
</feature>
<dbReference type="Pfam" id="PF03815">
    <property type="entry name" value="LCCL"/>
    <property type="match status" value="2"/>
</dbReference>
<dbReference type="PRINTS" id="PR00837">
    <property type="entry name" value="V5TPXLIKE"/>
</dbReference>
<proteinExistence type="predicted"/>
<feature type="region of interest" description="Disordered" evidence="6">
    <location>
        <begin position="243"/>
        <end position="276"/>
    </location>
</feature>
<reference evidence="10" key="1">
    <citation type="journal article" date="2006" name="Science">
        <title>Ancient noncoding elements conserved in the human genome.</title>
        <authorList>
            <person name="Venkatesh B."/>
            <person name="Kirkness E.F."/>
            <person name="Loh Y.H."/>
            <person name="Halpern A.L."/>
            <person name="Lee A.P."/>
            <person name="Johnson J."/>
            <person name="Dandona N."/>
            <person name="Viswanathan L.D."/>
            <person name="Tay A."/>
            <person name="Venter J.C."/>
            <person name="Strausberg R.L."/>
            <person name="Brenner S."/>
        </authorList>
    </citation>
    <scope>NUCLEOTIDE SEQUENCE [LARGE SCALE GENOMIC DNA]</scope>
</reference>
<protein>
    <submittedName>
        <fullName evidence="9">Cysteine-rich secretory protein LCCL domain containing 1b</fullName>
    </submittedName>
</protein>
<dbReference type="AlphaFoldDB" id="A0A4W3H2S6"/>
<dbReference type="SUPFAM" id="SSF55797">
    <property type="entry name" value="PR-1-like"/>
    <property type="match status" value="1"/>
</dbReference>
<evidence type="ECO:0000256" key="3">
    <source>
        <dbReference type="ARBA" id="ARBA00022729"/>
    </source>
</evidence>
<evidence type="ECO:0000256" key="2">
    <source>
        <dbReference type="ARBA" id="ARBA00022525"/>
    </source>
</evidence>
<dbReference type="GeneTree" id="ENSGT00940000156473"/>
<reference evidence="9" key="5">
    <citation type="submission" date="2025-09" db="UniProtKB">
        <authorList>
            <consortium name="Ensembl"/>
        </authorList>
    </citation>
    <scope>IDENTIFICATION</scope>
</reference>
<keyword evidence="3 7" id="KW-0732">Signal</keyword>
<keyword evidence="10" id="KW-1185">Reference proteome</keyword>